<evidence type="ECO:0000313" key="2">
    <source>
        <dbReference type="EMBL" id="QRD03264.1"/>
    </source>
</evidence>
<reference evidence="3" key="1">
    <citation type="journal article" date="2021" name="BMC Genomics">
        <title>Chromosome-level genome assembly and manually-curated proteome of model necrotroph Parastagonospora nodorum Sn15 reveals a genome-wide trove of candidate effector homologs, and redundancy of virulence-related functions within an accessory chromosome.</title>
        <authorList>
            <person name="Bertazzoni S."/>
            <person name="Jones D.A.B."/>
            <person name="Phan H.T."/>
            <person name="Tan K.-C."/>
            <person name="Hane J.K."/>
        </authorList>
    </citation>
    <scope>NUCLEOTIDE SEQUENCE [LARGE SCALE GENOMIC DNA]</scope>
    <source>
        <strain evidence="3">SN15 / ATCC MYA-4574 / FGSC 10173)</strain>
    </source>
</reference>
<accession>A0A7U2FFE7</accession>
<gene>
    <name evidence="2" type="ORF">JI435_100380</name>
</gene>
<evidence type="ECO:0000256" key="1">
    <source>
        <dbReference type="SAM" id="MobiDB-lite"/>
    </source>
</evidence>
<feature type="compositionally biased region" description="Pro residues" evidence="1">
    <location>
        <begin position="118"/>
        <end position="127"/>
    </location>
</feature>
<dbReference type="EMBL" id="CP069037">
    <property type="protein sequence ID" value="QRD03264.1"/>
    <property type="molecule type" value="Genomic_DNA"/>
</dbReference>
<dbReference type="AlphaFoldDB" id="A0A7U2FFE7"/>
<sequence>MSQPPNSPGEQQANASAFAQWQSLKDSGHFKPATSISLHSLSPASVPLLGSPIDLGPPISANTTPHATPTPPAYSPTSAYAPRPDAPTAPVHPIATYVPRSERPTTPDYPASTYAPPRAAPIPPAHAPSPYTAHPTAPQLAPTSQNNIPQSTYGPFPGAHGYAPQPQILLTPDSITRDMLASRVQTLLRLALPEFNISQNVMLSMSLVSRIIHLGQNGALGPHGIQKLDEIFIVIGHDGLKKYMALAVMAPVSLCVLLKGTSEDLEGKEPLVDRKSMEWLRQGFHNVAVDEYNRLQRSMQVPARR</sequence>
<protein>
    <submittedName>
        <fullName evidence="2">Uncharacterized protein</fullName>
    </submittedName>
</protein>
<dbReference type="OrthoDB" id="3682974at2759"/>
<name>A0A7U2FFE7_PHANO</name>
<feature type="compositionally biased region" description="Polar residues" evidence="1">
    <location>
        <begin position="141"/>
        <end position="153"/>
    </location>
</feature>
<evidence type="ECO:0000313" key="3">
    <source>
        <dbReference type="Proteomes" id="UP000663193"/>
    </source>
</evidence>
<dbReference type="Proteomes" id="UP000663193">
    <property type="component" value="Chromosome 15"/>
</dbReference>
<proteinExistence type="predicted"/>
<feature type="region of interest" description="Disordered" evidence="1">
    <location>
        <begin position="43"/>
        <end position="157"/>
    </location>
</feature>
<organism evidence="2 3">
    <name type="scientific">Phaeosphaeria nodorum (strain SN15 / ATCC MYA-4574 / FGSC 10173)</name>
    <name type="common">Glume blotch fungus</name>
    <name type="synonym">Parastagonospora nodorum</name>
    <dbReference type="NCBI Taxonomy" id="321614"/>
    <lineage>
        <taxon>Eukaryota</taxon>
        <taxon>Fungi</taxon>
        <taxon>Dikarya</taxon>
        <taxon>Ascomycota</taxon>
        <taxon>Pezizomycotina</taxon>
        <taxon>Dothideomycetes</taxon>
        <taxon>Pleosporomycetidae</taxon>
        <taxon>Pleosporales</taxon>
        <taxon>Pleosporineae</taxon>
        <taxon>Phaeosphaeriaceae</taxon>
        <taxon>Parastagonospora</taxon>
    </lineage>
</organism>
<keyword evidence="3" id="KW-1185">Reference proteome</keyword>
<dbReference type="VEuPathDB" id="FungiDB:JI435_100380"/>